<dbReference type="AlphaFoldDB" id="A0A7Y2RI00"/>
<keyword evidence="3" id="KW-0732">Signal</keyword>
<evidence type="ECO:0000256" key="3">
    <source>
        <dbReference type="SAM" id="SignalP"/>
    </source>
</evidence>
<protein>
    <submittedName>
        <fullName evidence="4">Uncharacterized protein</fullName>
    </submittedName>
</protein>
<organism evidence="4 5">
    <name type="scientific">Acinetobacter terrae</name>
    <dbReference type="NCBI Taxonomy" id="2731247"/>
    <lineage>
        <taxon>Bacteria</taxon>
        <taxon>Pseudomonadati</taxon>
        <taxon>Pseudomonadota</taxon>
        <taxon>Gammaproteobacteria</taxon>
        <taxon>Moraxellales</taxon>
        <taxon>Moraxellaceae</taxon>
        <taxon>Acinetobacter</taxon>
        <taxon>Acinetobacter Taxon 24</taxon>
    </lineage>
</organism>
<dbReference type="Proteomes" id="UP000569202">
    <property type="component" value="Unassembled WGS sequence"/>
</dbReference>
<keyword evidence="1" id="KW-0175">Coiled coil</keyword>
<proteinExistence type="predicted"/>
<feature type="compositionally biased region" description="Basic and acidic residues" evidence="2">
    <location>
        <begin position="39"/>
        <end position="53"/>
    </location>
</feature>
<feature type="signal peptide" evidence="3">
    <location>
        <begin position="1"/>
        <end position="24"/>
    </location>
</feature>
<evidence type="ECO:0000313" key="5">
    <source>
        <dbReference type="Proteomes" id="UP000569202"/>
    </source>
</evidence>
<feature type="chain" id="PRO_5031012809" evidence="3">
    <location>
        <begin position="25"/>
        <end position="146"/>
    </location>
</feature>
<dbReference type="RefSeq" id="WP_171541016.1">
    <property type="nucleotide sequence ID" value="NZ_JABERL010000056.1"/>
</dbReference>
<dbReference type="EMBL" id="JABERL010000056">
    <property type="protein sequence ID" value="NNH78821.1"/>
    <property type="molecule type" value="Genomic_DNA"/>
</dbReference>
<feature type="coiled-coil region" evidence="1">
    <location>
        <begin position="116"/>
        <end position="143"/>
    </location>
</feature>
<sequence>MPLPLLIGLGVAAAAATVAAIAMSGDDSSSDNNQARLNAENEEKRENAKLAQKEAEAKAKLTARKKLLDTEFLKLAEQYSLPTDDQTRLKSLVIHKTSLNRLKSHIENIWPNSEISKKLSKEIKDLDGESKQLNANIQALKEIKNA</sequence>
<evidence type="ECO:0000256" key="1">
    <source>
        <dbReference type="SAM" id="Coils"/>
    </source>
</evidence>
<comment type="caution">
    <text evidence="4">The sequence shown here is derived from an EMBL/GenBank/DDBJ whole genome shotgun (WGS) entry which is preliminary data.</text>
</comment>
<gene>
    <name evidence="4" type="ORF">HLH17_14445</name>
</gene>
<name>A0A7Y2RI00_9GAMM</name>
<feature type="region of interest" description="Disordered" evidence="2">
    <location>
        <begin position="23"/>
        <end position="53"/>
    </location>
</feature>
<accession>A0A7Y2RI00</accession>
<evidence type="ECO:0000256" key="2">
    <source>
        <dbReference type="SAM" id="MobiDB-lite"/>
    </source>
</evidence>
<reference evidence="4 5" key="1">
    <citation type="submission" date="2020-04" db="EMBL/GenBank/DDBJ databases">
        <title>Acinetobacter Taxon 24.</title>
        <authorList>
            <person name="Nemec A."/>
            <person name="Radolfova-Krizova L."/>
            <person name="Higgins P.G."/>
            <person name="Spanelova P."/>
        </authorList>
    </citation>
    <scope>NUCLEOTIDE SEQUENCE [LARGE SCALE GENOMIC DNA]</scope>
    <source>
        <strain evidence="4 5">ANC 5380</strain>
    </source>
</reference>
<evidence type="ECO:0000313" key="4">
    <source>
        <dbReference type="EMBL" id="NNH78821.1"/>
    </source>
</evidence>